<comment type="caution">
    <text evidence="1">The sequence shown here is derived from an EMBL/GenBank/DDBJ whole genome shotgun (WGS) entry which is preliminary data.</text>
</comment>
<sequence>GKMVQVGFNAGPRHARVWGLAKSYTKNLDDTTKAKHDNDIIAASTAVWAAAKTWLPSNITDKIDHELKAAGMPRIATQNVEEGVGFTLDLDDTTYSFPDVQRAPPEAYLTLDYSA</sequence>
<dbReference type="EMBL" id="JARJCN010000056">
    <property type="protein sequence ID" value="KAJ7080147.1"/>
    <property type="molecule type" value="Genomic_DNA"/>
</dbReference>
<feature type="non-terminal residue" evidence="1">
    <location>
        <position position="115"/>
    </location>
</feature>
<proteinExistence type="predicted"/>
<protein>
    <submittedName>
        <fullName evidence="1">Uncharacterized protein</fullName>
    </submittedName>
</protein>
<evidence type="ECO:0000313" key="1">
    <source>
        <dbReference type="EMBL" id="KAJ7080147.1"/>
    </source>
</evidence>
<evidence type="ECO:0000313" key="2">
    <source>
        <dbReference type="Proteomes" id="UP001222325"/>
    </source>
</evidence>
<reference evidence="1" key="1">
    <citation type="submission" date="2023-03" db="EMBL/GenBank/DDBJ databases">
        <title>Massive genome expansion in bonnet fungi (Mycena s.s.) driven by repeated elements and novel gene families across ecological guilds.</title>
        <authorList>
            <consortium name="Lawrence Berkeley National Laboratory"/>
            <person name="Harder C.B."/>
            <person name="Miyauchi S."/>
            <person name="Viragh M."/>
            <person name="Kuo A."/>
            <person name="Thoen E."/>
            <person name="Andreopoulos B."/>
            <person name="Lu D."/>
            <person name="Skrede I."/>
            <person name="Drula E."/>
            <person name="Henrissat B."/>
            <person name="Morin E."/>
            <person name="Kohler A."/>
            <person name="Barry K."/>
            <person name="LaButti K."/>
            <person name="Morin E."/>
            <person name="Salamov A."/>
            <person name="Lipzen A."/>
            <person name="Mereny Z."/>
            <person name="Hegedus B."/>
            <person name="Baldrian P."/>
            <person name="Stursova M."/>
            <person name="Weitz H."/>
            <person name="Taylor A."/>
            <person name="Grigoriev I.V."/>
            <person name="Nagy L.G."/>
            <person name="Martin F."/>
            <person name="Kauserud H."/>
        </authorList>
    </citation>
    <scope>NUCLEOTIDE SEQUENCE</scope>
    <source>
        <strain evidence="1">CBHHK173m</strain>
    </source>
</reference>
<keyword evidence="2" id="KW-1185">Reference proteome</keyword>
<name>A0AAD6TXT9_9AGAR</name>
<accession>A0AAD6TXT9</accession>
<dbReference type="Proteomes" id="UP001222325">
    <property type="component" value="Unassembled WGS sequence"/>
</dbReference>
<dbReference type="AlphaFoldDB" id="A0AAD6TXT9"/>
<gene>
    <name evidence="1" type="ORF">B0H15DRAFT_787416</name>
</gene>
<organism evidence="1 2">
    <name type="scientific">Mycena belliarum</name>
    <dbReference type="NCBI Taxonomy" id="1033014"/>
    <lineage>
        <taxon>Eukaryota</taxon>
        <taxon>Fungi</taxon>
        <taxon>Dikarya</taxon>
        <taxon>Basidiomycota</taxon>
        <taxon>Agaricomycotina</taxon>
        <taxon>Agaricomycetes</taxon>
        <taxon>Agaricomycetidae</taxon>
        <taxon>Agaricales</taxon>
        <taxon>Marasmiineae</taxon>
        <taxon>Mycenaceae</taxon>
        <taxon>Mycena</taxon>
    </lineage>
</organism>